<dbReference type="EMBL" id="RXOF01000019">
    <property type="protein sequence ID" value="RTQ45722.1"/>
    <property type="molecule type" value="Genomic_DNA"/>
</dbReference>
<accession>A0A431TVZ7</accession>
<comment type="caution">
    <text evidence="2">The sequence shown here is derived from an EMBL/GenBank/DDBJ whole genome shotgun (WGS) entry which is preliminary data.</text>
</comment>
<protein>
    <submittedName>
        <fullName evidence="2">Uncharacterized protein</fullName>
    </submittedName>
</protein>
<feature type="region of interest" description="Disordered" evidence="1">
    <location>
        <begin position="341"/>
        <end position="367"/>
    </location>
</feature>
<sequence length="367" mass="42214">MIINQPNSEEFQKLAHNCLAQAFNLIFEMDKAIFDFGEKALKEDVWKYSQGRLNTAVVLIHQTIESFMKASICETSPLLLLEGRRKDWPVLPGQDDRDFNDFYSTPAEALLRTYAATTKRSLSPDVVDHVEAIRTLRNRIVHGISRTALTPKKLIEDILDTFLLFEGPDVWWNALLQEFANHPLADAMGIHFGTQLAEFAERLDYVEASVGKAKFDRQFTLNTRARRYICPFCKLQWDAGVGYGRYPYTWAFLDKDSEGGPVVICLNCNIETPVVRKDCWYTACKGSVRFYGEDKDEIFCLTCGQIQYSGTEAEYVARQEQRRLEEQERVEKYLQEMLAKQTVDGQGSLPQSDAKKKRNRKKNESKE</sequence>
<reference evidence="2 3" key="1">
    <citation type="submission" date="2018-12" db="EMBL/GenBank/DDBJ databases">
        <title>Hymenobacter gummosus sp. nov., isolated from a spring.</title>
        <authorList>
            <person name="Nie L."/>
        </authorList>
    </citation>
    <scope>NUCLEOTIDE SEQUENCE [LARGE SCALE GENOMIC DNA]</scope>
    <source>
        <strain evidence="2 3">KCTC 52166</strain>
    </source>
</reference>
<gene>
    <name evidence="2" type="ORF">EJV47_24870</name>
</gene>
<proteinExistence type="predicted"/>
<name>A0A431TVZ7_9BACT</name>
<evidence type="ECO:0000256" key="1">
    <source>
        <dbReference type="SAM" id="MobiDB-lite"/>
    </source>
</evidence>
<dbReference type="RefSeq" id="WP_126695919.1">
    <property type="nucleotide sequence ID" value="NZ_RXOF01000019.1"/>
</dbReference>
<evidence type="ECO:0000313" key="2">
    <source>
        <dbReference type="EMBL" id="RTQ45722.1"/>
    </source>
</evidence>
<dbReference type="AlphaFoldDB" id="A0A431TVZ7"/>
<dbReference type="Proteomes" id="UP000282184">
    <property type="component" value="Unassembled WGS sequence"/>
</dbReference>
<evidence type="ECO:0000313" key="3">
    <source>
        <dbReference type="Proteomes" id="UP000282184"/>
    </source>
</evidence>
<organism evidence="2 3">
    <name type="scientific">Hymenobacter gummosus</name>
    <dbReference type="NCBI Taxonomy" id="1776032"/>
    <lineage>
        <taxon>Bacteria</taxon>
        <taxon>Pseudomonadati</taxon>
        <taxon>Bacteroidota</taxon>
        <taxon>Cytophagia</taxon>
        <taxon>Cytophagales</taxon>
        <taxon>Hymenobacteraceae</taxon>
        <taxon>Hymenobacter</taxon>
    </lineage>
</organism>
<dbReference type="OrthoDB" id="1234180at2"/>
<keyword evidence="3" id="KW-1185">Reference proteome</keyword>